<dbReference type="PROSITE" id="PS50283">
    <property type="entry name" value="NA_SOLUT_SYMP_3"/>
    <property type="match status" value="1"/>
</dbReference>
<name>A0A963YVL7_9PROT</name>
<evidence type="ECO:0000256" key="1">
    <source>
        <dbReference type="ARBA" id="ARBA00004141"/>
    </source>
</evidence>
<evidence type="ECO:0000256" key="7">
    <source>
        <dbReference type="SAM" id="Phobius"/>
    </source>
</evidence>
<evidence type="ECO:0000313" key="9">
    <source>
        <dbReference type="Proteomes" id="UP000708298"/>
    </source>
</evidence>
<dbReference type="PANTHER" id="PTHR11819">
    <property type="entry name" value="SOLUTE CARRIER FAMILY 5"/>
    <property type="match status" value="1"/>
</dbReference>
<feature type="transmembrane region" description="Helical" evidence="7">
    <location>
        <begin position="412"/>
        <end position="434"/>
    </location>
</feature>
<feature type="transmembrane region" description="Helical" evidence="7">
    <location>
        <begin position="542"/>
        <end position="562"/>
    </location>
</feature>
<keyword evidence="5 7" id="KW-0472">Membrane</keyword>
<dbReference type="PANTHER" id="PTHR11819:SF195">
    <property type="entry name" value="SODIUM_GLUCOSE COTRANSPORTER 4"/>
    <property type="match status" value="1"/>
</dbReference>
<feature type="transmembrane region" description="Helical" evidence="7">
    <location>
        <begin position="292"/>
        <end position="312"/>
    </location>
</feature>
<dbReference type="Gene3D" id="1.20.1730.10">
    <property type="entry name" value="Sodium/glucose cotransporter"/>
    <property type="match status" value="1"/>
</dbReference>
<dbReference type="EMBL" id="JAESVB010000016">
    <property type="protein sequence ID" value="MCB8877676.1"/>
    <property type="molecule type" value="Genomic_DNA"/>
</dbReference>
<dbReference type="CDD" id="cd11478">
    <property type="entry name" value="SLC5sbd_u2"/>
    <property type="match status" value="1"/>
</dbReference>
<organism evidence="8 9">
    <name type="scientific">Acidisoma silvae</name>
    <dbReference type="NCBI Taxonomy" id="2802396"/>
    <lineage>
        <taxon>Bacteria</taxon>
        <taxon>Pseudomonadati</taxon>
        <taxon>Pseudomonadota</taxon>
        <taxon>Alphaproteobacteria</taxon>
        <taxon>Acetobacterales</taxon>
        <taxon>Acidocellaceae</taxon>
        <taxon>Acidisoma</taxon>
    </lineage>
</organism>
<comment type="caution">
    <text evidence="8">The sequence shown here is derived from an EMBL/GenBank/DDBJ whole genome shotgun (WGS) entry which is preliminary data.</text>
</comment>
<comment type="similarity">
    <text evidence="2 6">Belongs to the sodium:solute symporter (SSF) (TC 2.A.21) family.</text>
</comment>
<evidence type="ECO:0000256" key="4">
    <source>
        <dbReference type="ARBA" id="ARBA00022989"/>
    </source>
</evidence>
<gene>
    <name evidence="8" type="ORF">ASILVAE211_20955</name>
</gene>
<feature type="transmembrane region" description="Helical" evidence="7">
    <location>
        <begin position="17"/>
        <end position="34"/>
    </location>
</feature>
<evidence type="ECO:0000256" key="3">
    <source>
        <dbReference type="ARBA" id="ARBA00022692"/>
    </source>
</evidence>
<dbReference type="GO" id="GO:0005886">
    <property type="term" value="C:plasma membrane"/>
    <property type="evidence" value="ECO:0007669"/>
    <property type="project" value="TreeGrafter"/>
</dbReference>
<feature type="transmembrane region" description="Helical" evidence="7">
    <location>
        <begin position="46"/>
        <end position="67"/>
    </location>
</feature>
<reference evidence="8" key="2">
    <citation type="submission" date="2021-01" db="EMBL/GenBank/DDBJ databases">
        <authorList>
            <person name="Mieszkin S."/>
            <person name="Pouder E."/>
            <person name="Alain K."/>
        </authorList>
    </citation>
    <scope>NUCLEOTIDE SEQUENCE</scope>
    <source>
        <strain evidence="8">HW T2.11</strain>
    </source>
</reference>
<evidence type="ECO:0000313" key="8">
    <source>
        <dbReference type="EMBL" id="MCB8877676.1"/>
    </source>
</evidence>
<dbReference type="NCBIfam" id="TIGR00813">
    <property type="entry name" value="sss"/>
    <property type="match status" value="1"/>
</dbReference>
<feature type="transmembrane region" description="Helical" evidence="7">
    <location>
        <begin position="191"/>
        <end position="211"/>
    </location>
</feature>
<dbReference type="InterPro" id="IPR038377">
    <property type="entry name" value="Na/Glc_symporter_sf"/>
</dbReference>
<feature type="transmembrane region" description="Helical" evidence="7">
    <location>
        <begin position="336"/>
        <end position="363"/>
    </location>
</feature>
<feature type="transmembrane region" description="Helical" evidence="7">
    <location>
        <begin position="384"/>
        <end position="406"/>
    </location>
</feature>
<accession>A0A963YVL7</accession>
<comment type="subcellular location">
    <subcellularLocation>
        <location evidence="1">Membrane</location>
        <topology evidence="1">Multi-pass membrane protein</topology>
    </subcellularLocation>
</comment>
<evidence type="ECO:0000256" key="2">
    <source>
        <dbReference type="ARBA" id="ARBA00006434"/>
    </source>
</evidence>
<evidence type="ECO:0000256" key="5">
    <source>
        <dbReference type="ARBA" id="ARBA00023136"/>
    </source>
</evidence>
<evidence type="ECO:0000256" key="6">
    <source>
        <dbReference type="RuleBase" id="RU362091"/>
    </source>
</evidence>
<dbReference type="Proteomes" id="UP000708298">
    <property type="component" value="Unassembled WGS sequence"/>
</dbReference>
<sequence length="566" mass="61052">MSTDSAQGLLHLDTLDYAFPVVYFITIVVLGFLVKRATRTAGDFFLAGRSMPAWVTGLAFISANMGALEILGNAANGAQYGLSAIHFFWLGAIPAMIFLGVAMMPFYYSSRVHSVPEYLRRRFNNATHMLNALIFALSQVLIAGINLYALALIIHLLLGWPLAFSIALGAAVVLVYIVVGGLSAAIYGEVLQFFVILAGLAPIVIIGLHHVGGWNALAHHMPDTTHLDTWEGTQVGHWTNPLGDWIGLAMGEGFLLAFGYWTTNFAEVQRALSANSLNAARRTPIIGALPKLFLPLFTVVPGMIALAIIPHLGQANGPSFNQAIPSLMATLLPNGVLGLAVTALLAGFMAGMAANVSGFNTVFTYDIWRPYVVRNRSDHYYLNIGRWATVIGIVVSVGTAFIAASYNNIQNYMQMLFSFFNTPLFTVFLIGVLWRRTTPWAAFWGMLAGSASAAVAHFVAPSMAWFYQGGIMQNARFSAQMANFYGAIAAFIGTAVITVVISTFTTPRPASELKGLIWGLPDPNSPDAAEALQGTPWFRSPVLLGILMLIVVVAASIAIVIWRASL</sequence>
<feature type="transmembrane region" description="Helical" evidence="7">
    <location>
        <begin position="484"/>
        <end position="504"/>
    </location>
</feature>
<feature type="transmembrane region" description="Helical" evidence="7">
    <location>
        <begin position="160"/>
        <end position="179"/>
    </location>
</feature>
<dbReference type="InterPro" id="IPR001734">
    <property type="entry name" value="Na/solute_symporter"/>
</dbReference>
<keyword evidence="3 7" id="KW-0812">Transmembrane</keyword>
<reference evidence="8" key="1">
    <citation type="journal article" date="2021" name="Microorganisms">
        <title>Acidisoma silvae sp. nov. and Acidisomacellulosilytica sp. nov., Two Acidophilic Bacteria Isolated from Decaying Wood, Hydrolyzing Cellulose and Producing Poly-3-hydroxybutyrate.</title>
        <authorList>
            <person name="Mieszkin S."/>
            <person name="Pouder E."/>
            <person name="Uroz S."/>
            <person name="Simon-Colin C."/>
            <person name="Alain K."/>
        </authorList>
    </citation>
    <scope>NUCLEOTIDE SEQUENCE</scope>
    <source>
        <strain evidence="8">HW T2.11</strain>
    </source>
</reference>
<dbReference type="RefSeq" id="WP_227323325.1">
    <property type="nucleotide sequence ID" value="NZ_JAESVB010000016.1"/>
</dbReference>
<keyword evidence="9" id="KW-1185">Reference proteome</keyword>
<dbReference type="GO" id="GO:0005412">
    <property type="term" value="F:D-glucose:sodium symporter activity"/>
    <property type="evidence" value="ECO:0007669"/>
    <property type="project" value="TreeGrafter"/>
</dbReference>
<protein>
    <submittedName>
        <fullName evidence="8">Sodium:solute symporter family protein</fullName>
    </submittedName>
</protein>
<proteinExistence type="inferred from homology"/>
<dbReference type="AlphaFoldDB" id="A0A963YVL7"/>
<feature type="transmembrane region" description="Helical" evidence="7">
    <location>
        <begin position="87"/>
        <end position="108"/>
    </location>
</feature>
<dbReference type="Pfam" id="PF00474">
    <property type="entry name" value="SSF"/>
    <property type="match status" value="1"/>
</dbReference>
<feature type="transmembrane region" description="Helical" evidence="7">
    <location>
        <begin position="441"/>
        <end position="464"/>
    </location>
</feature>
<feature type="transmembrane region" description="Helical" evidence="7">
    <location>
        <begin position="245"/>
        <end position="263"/>
    </location>
</feature>
<keyword evidence="4 7" id="KW-1133">Transmembrane helix</keyword>
<feature type="transmembrane region" description="Helical" evidence="7">
    <location>
        <begin position="129"/>
        <end position="154"/>
    </location>
</feature>